<keyword evidence="3" id="KW-1185">Reference proteome</keyword>
<proteinExistence type="predicted"/>
<sequence>MKPLPLLFAALGLLASAPTRGDEPRRSGRGPEVLPPGLLPPANDVSGDEAFIARRDAAGAARPKPVARKAKDYSIAELSAFISNGETHAILPKGSVVFCPDAVATRVSNKAVGKPVAWPDFLVANRNWISTHEVTLPQIRGEAPLSESDRKAFAAAGRIVIATLRGNPVTVLPVTVTPP</sequence>
<evidence type="ECO:0000313" key="2">
    <source>
        <dbReference type="EMBL" id="MCW1921651.1"/>
    </source>
</evidence>
<accession>A0ABT3GDY5</accession>
<organism evidence="2 3">
    <name type="scientific">Luteolibacter arcticus</name>
    <dbReference type="NCBI Taxonomy" id="1581411"/>
    <lineage>
        <taxon>Bacteria</taxon>
        <taxon>Pseudomonadati</taxon>
        <taxon>Verrucomicrobiota</taxon>
        <taxon>Verrucomicrobiia</taxon>
        <taxon>Verrucomicrobiales</taxon>
        <taxon>Verrucomicrobiaceae</taxon>
        <taxon>Luteolibacter</taxon>
    </lineage>
</organism>
<dbReference type="Proteomes" id="UP001320876">
    <property type="component" value="Unassembled WGS sequence"/>
</dbReference>
<gene>
    <name evidence="2" type="ORF">OKA05_03745</name>
</gene>
<evidence type="ECO:0000256" key="1">
    <source>
        <dbReference type="SAM" id="MobiDB-lite"/>
    </source>
</evidence>
<name>A0ABT3GDY5_9BACT</name>
<comment type="caution">
    <text evidence="2">The sequence shown here is derived from an EMBL/GenBank/DDBJ whole genome shotgun (WGS) entry which is preliminary data.</text>
</comment>
<feature type="region of interest" description="Disordered" evidence="1">
    <location>
        <begin position="18"/>
        <end position="45"/>
    </location>
</feature>
<evidence type="ECO:0000313" key="3">
    <source>
        <dbReference type="Proteomes" id="UP001320876"/>
    </source>
</evidence>
<dbReference type="EMBL" id="JAPDDT010000001">
    <property type="protein sequence ID" value="MCW1921651.1"/>
    <property type="molecule type" value="Genomic_DNA"/>
</dbReference>
<dbReference type="RefSeq" id="WP_264485760.1">
    <property type="nucleotide sequence ID" value="NZ_JAPDDT010000001.1"/>
</dbReference>
<protein>
    <submittedName>
        <fullName evidence="2">Uncharacterized protein</fullName>
    </submittedName>
</protein>
<reference evidence="2 3" key="1">
    <citation type="submission" date="2022-10" db="EMBL/GenBank/DDBJ databases">
        <title>Luteolibacter arcticus strain CCTCC AB 2014275, whole genome shotgun sequencing project.</title>
        <authorList>
            <person name="Zhao G."/>
            <person name="Shen L."/>
        </authorList>
    </citation>
    <scope>NUCLEOTIDE SEQUENCE [LARGE SCALE GENOMIC DNA]</scope>
    <source>
        <strain evidence="2 3">CCTCC AB 2014275</strain>
    </source>
</reference>